<dbReference type="EMBL" id="AP010968">
    <property type="protein sequence ID" value="BAJ32981.1"/>
    <property type="molecule type" value="Genomic_DNA"/>
</dbReference>
<dbReference type="PATRIC" id="fig|452652.3.peg.7266"/>
<dbReference type="InterPro" id="IPR046271">
    <property type="entry name" value="DUF6304"/>
</dbReference>
<dbReference type="KEGG" id="ksk:KSE_72260"/>
<reference evidence="1 2" key="1">
    <citation type="journal article" date="2010" name="DNA Res.">
        <title>Genome sequence of Kitasatospora setae NBRC 14216T: an evolutionary snapshot of the family Streptomycetaceae.</title>
        <authorList>
            <person name="Ichikawa N."/>
            <person name="Oguchi A."/>
            <person name="Ikeda H."/>
            <person name="Ishikawa J."/>
            <person name="Kitani S."/>
            <person name="Watanabe Y."/>
            <person name="Nakamura S."/>
            <person name="Katano Y."/>
            <person name="Kishi E."/>
            <person name="Sasagawa M."/>
            <person name="Ankai A."/>
            <person name="Fukui S."/>
            <person name="Hashimoto Y."/>
            <person name="Kamata S."/>
            <person name="Otoguro M."/>
            <person name="Tanikawa S."/>
            <person name="Nihira T."/>
            <person name="Horinouchi S."/>
            <person name="Ohnishi Y."/>
            <person name="Hayakawa M."/>
            <person name="Kuzuyama T."/>
            <person name="Arisawa A."/>
            <person name="Nomoto F."/>
            <person name="Miura H."/>
            <person name="Takahashi Y."/>
            <person name="Fujita N."/>
        </authorList>
    </citation>
    <scope>NUCLEOTIDE SEQUENCE [LARGE SCALE GENOMIC DNA]</scope>
    <source>
        <strain evidence="2">ATCC 33774 / DSM 43861 / JCM 3304 / KCC A-0304 / NBRC 14216 / KM-6054</strain>
    </source>
</reference>
<organism evidence="1 2">
    <name type="scientific">Kitasatospora setae (strain ATCC 33774 / DSM 43861 / JCM 3304 / KCC A-0304 / NBRC 14216 / KM-6054)</name>
    <name type="common">Streptomyces setae</name>
    <dbReference type="NCBI Taxonomy" id="452652"/>
    <lineage>
        <taxon>Bacteria</taxon>
        <taxon>Bacillati</taxon>
        <taxon>Actinomycetota</taxon>
        <taxon>Actinomycetes</taxon>
        <taxon>Kitasatosporales</taxon>
        <taxon>Streptomycetaceae</taxon>
        <taxon>Kitasatospora</taxon>
    </lineage>
</organism>
<keyword evidence="2" id="KW-1185">Reference proteome</keyword>
<accession>E4NJ33</accession>
<dbReference type="RefSeq" id="WP_014140272.1">
    <property type="nucleotide sequence ID" value="NC_016109.1"/>
</dbReference>
<proteinExistence type="predicted"/>
<protein>
    <submittedName>
        <fullName evidence="1">Uncharacterized protein</fullName>
    </submittedName>
</protein>
<gene>
    <name evidence="1" type="ordered locus">KSE_72260</name>
</gene>
<dbReference type="AlphaFoldDB" id="E4NJ33"/>
<evidence type="ECO:0000313" key="1">
    <source>
        <dbReference type="EMBL" id="BAJ32981.1"/>
    </source>
</evidence>
<sequence length="218" mass="24128">MGTITPLRFSGTYEDEQGREEISWLLQPSAHSWRKPETFELHTVIRGVEFHGSDFEGLAALDRDAAAAAGLDPDLCDCRLSGGLPVQVTATGGQRIVLAEFSCELRNGTAEIVRVAIEIDGTVHQGTGEYFEDCLDKVQRTFPPGTFLMSCHTCQWSGPVLHYQNVLGVRCCRDAGRQHLDAPPNGRHWRVPVAEWVPDTHLCARYARRTPTTPTTPT</sequence>
<name>E4NJ33_KITSK</name>
<dbReference type="Pfam" id="PF19822">
    <property type="entry name" value="DUF6304"/>
    <property type="match status" value="1"/>
</dbReference>
<evidence type="ECO:0000313" key="2">
    <source>
        <dbReference type="Proteomes" id="UP000007076"/>
    </source>
</evidence>
<dbReference type="HOGENOM" id="CLU_1265551_0_0_11"/>
<dbReference type="Proteomes" id="UP000007076">
    <property type="component" value="Chromosome"/>
</dbReference>